<proteinExistence type="predicted"/>
<evidence type="ECO:0000313" key="1">
    <source>
        <dbReference type="EMBL" id="PYD69350.1"/>
    </source>
</evidence>
<accession>A0A2V4RB53</accession>
<name>A0A2V4RB53_9PROT</name>
<protein>
    <submittedName>
        <fullName evidence="1">Uncharacterized protein</fullName>
    </submittedName>
</protein>
<dbReference type="Proteomes" id="UP000247371">
    <property type="component" value="Unassembled WGS sequence"/>
</dbReference>
<dbReference type="AlphaFoldDB" id="A0A2V4RB53"/>
<organism evidence="1 2">
    <name type="scientific">Komagataeibacter swingsii</name>
    <dbReference type="NCBI Taxonomy" id="215220"/>
    <lineage>
        <taxon>Bacteria</taxon>
        <taxon>Pseudomonadati</taxon>
        <taxon>Pseudomonadota</taxon>
        <taxon>Alphaproteobacteria</taxon>
        <taxon>Acetobacterales</taxon>
        <taxon>Acetobacteraceae</taxon>
        <taxon>Komagataeibacter</taxon>
    </lineage>
</organism>
<dbReference type="EMBL" id="NKUB01000011">
    <property type="protein sequence ID" value="PYD69350.1"/>
    <property type="molecule type" value="Genomic_DNA"/>
</dbReference>
<gene>
    <name evidence="1" type="ORF">CFR76_09645</name>
</gene>
<evidence type="ECO:0000313" key="2">
    <source>
        <dbReference type="Proteomes" id="UP000247371"/>
    </source>
</evidence>
<keyword evidence="2" id="KW-1185">Reference proteome</keyword>
<reference evidence="1 2" key="1">
    <citation type="submission" date="2017-07" db="EMBL/GenBank/DDBJ databases">
        <title>A draft genome sequence of Komagataeibacter swingsii LMG 22125.</title>
        <authorList>
            <person name="Skraban J."/>
            <person name="Cleenwerck I."/>
            <person name="Vandamme P."/>
            <person name="Trcek J."/>
        </authorList>
    </citation>
    <scope>NUCLEOTIDE SEQUENCE [LARGE SCALE GENOMIC DNA]</scope>
    <source>
        <strain evidence="1 2">LMG 22125</strain>
    </source>
</reference>
<comment type="caution">
    <text evidence="1">The sequence shown here is derived from an EMBL/GenBank/DDBJ whole genome shotgun (WGS) entry which is preliminary data.</text>
</comment>
<sequence>MIPARKPYPSDVSDEEWFLVVPYLALMRKDVEQRHHAVCERFNGWPGAPRRHGSRGFFLHGAAGPAM</sequence>